<dbReference type="NCBIfam" id="TIGR01123">
    <property type="entry name" value="ilvE_II"/>
    <property type="match status" value="1"/>
</dbReference>
<dbReference type="InterPro" id="IPR005786">
    <property type="entry name" value="B_amino_transII"/>
</dbReference>
<dbReference type="Gene3D" id="3.20.10.10">
    <property type="entry name" value="D-amino Acid Aminotransferase, subunit A, domain 2"/>
    <property type="match status" value="1"/>
</dbReference>
<reference evidence="12" key="2">
    <citation type="submission" date="2013-05" db="EMBL/GenBank/DDBJ databases">
        <authorList>
            <person name="McCutcheon J."/>
        </authorList>
    </citation>
    <scope>NUCLEOTIDE SEQUENCE</scope>
</reference>
<name>S5NTJ8_9HEMI</name>
<dbReference type="OrthoDB" id="1732691at2759"/>
<accession>S5NTJ8</accession>
<dbReference type="InterPro" id="IPR001544">
    <property type="entry name" value="Aminotrans_IV"/>
</dbReference>
<keyword evidence="7 11" id="KW-0100">Branched-chain amino acid biosynthesis</keyword>
<proteinExistence type="evidence at transcript level"/>
<keyword evidence="3 11" id="KW-0032">Aminotransferase</keyword>
<evidence type="ECO:0000256" key="10">
    <source>
        <dbReference type="RuleBase" id="RU004516"/>
    </source>
</evidence>
<dbReference type="RefSeq" id="XP_065209707.1">
    <property type="nucleotide sequence ID" value="XM_065353635.1"/>
</dbReference>
<dbReference type="CDD" id="cd01557">
    <property type="entry name" value="BCAT_beta_family"/>
    <property type="match status" value="1"/>
</dbReference>
<organism evidence="12">
    <name type="scientific">Planococcus citri</name>
    <name type="common">citrus mealybug</name>
    <dbReference type="NCBI Taxonomy" id="170843"/>
    <lineage>
        <taxon>Eukaryota</taxon>
        <taxon>Metazoa</taxon>
        <taxon>Ecdysozoa</taxon>
        <taxon>Arthropoda</taxon>
        <taxon>Hexapoda</taxon>
        <taxon>Insecta</taxon>
        <taxon>Pterygota</taxon>
        <taxon>Neoptera</taxon>
        <taxon>Paraneoptera</taxon>
        <taxon>Hemiptera</taxon>
        <taxon>Sternorrhyncha</taxon>
        <taxon>Coccoidea</taxon>
        <taxon>Pseudococcidae</taxon>
        <taxon>Planococcus</taxon>
    </lineage>
</organism>
<evidence type="ECO:0000256" key="5">
    <source>
        <dbReference type="ARBA" id="ARBA00022679"/>
    </source>
</evidence>
<comment type="catalytic activity">
    <reaction evidence="11">
        <text>L-isoleucine + 2-oxoglutarate = (S)-3-methyl-2-oxopentanoate + L-glutamate</text>
        <dbReference type="Rhea" id="RHEA:24801"/>
        <dbReference type="ChEBI" id="CHEBI:16810"/>
        <dbReference type="ChEBI" id="CHEBI:29985"/>
        <dbReference type="ChEBI" id="CHEBI:35146"/>
        <dbReference type="ChEBI" id="CHEBI:58045"/>
        <dbReference type="EC" id="2.6.1.42"/>
    </reaction>
</comment>
<dbReference type="SUPFAM" id="SSF56752">
    <property type="entry name" value="D-aminoacid aminotransferase-like PLP-dependent enzymes"/>
    <property type="match status" value="1"/>
</dbReference>
<comment type="similarity">
    <text evidence="2 9">Belongs to the class-IV pyridoxal-phosphate-dependent aminotransferase family.</text>
</comment>
<dbReference type="GO" id="GO:0005739">
    <property type="term" value="C:mitochondrion"/>
    <property type="evidence" value="ECO:0007669"/>
    <property type="project" value="TreeGrafter"/>
</dbReference>
<dbReference type="Gene3D" id="3.30.470.10">
    <property type="match status" value="1"/>
</dbReference>
<comment type="catalytic activity">
    <reaction evidence="11">
        <text>L-valine + 2-oxoglutarate = 3-methyl-2-oxobutanoate + L-glutamate</text>
        <dbReference type="Rhea" id="RHEA:24813"/>
        <dbReference type="ChEBI" id="CHEBI:11851"/>
        <dbReference type="ChEBI" id="CHEBI:16810"/>
        <dbReference type="ChEBI" id="CHEBI:29985"/>
        <dbReference type="ChEBI" id="CHEBI:57762"/>
        <dbReference type="EC" id="2.6.1.42"/>
    </reaction>
</comment>
<reference evidence="12" key="1">
    <citation type="journal article" date="2013" name="Cell">
        <title>Horizontal gene transfer from diverse bacteria to an insect genome enables a tripartite nested mealybug symbiosis.</title>
        <authorList>
            <person name="Husnik F."/>
            <person name="Nikoh N."/>
            <person name="Koga R."/>
            <person name="Ross L."/>
            <person name="Duncan R.P."/>
            <person name="Fujie M."/>
            <person name="Tanaka M."/>
            <person name="Satoh N."/>
            <person name="Bachtrog D."/>
            <person name="Wilson A.C."/>
            <person name="von Dohlen C.D."/>
            <person name="Fukatsu T."/>
            <person name="McCutcheon J.P."/>
        </authorList>
    </citation>
    <scope>NUCLEOTIDE SEQUENCE</scope>
</reference>
<dbReference type="Pfam" id="PF01063">
    <property type="entry name" value="Aminotran_4"/>
    <property type="match status" value="1"/>
</dbReference>
<dbReference type="GO" id="GO:0052656">
    <property type="term" value="F:L-isoleucine-2-oxoglutarate transaminase activity"/>
    <property type="evidence" value="ECO:0007669"/>
    <property type="project" value="RHEA"/>
</dbReference>
<comment type="cofactor">
    <cofactor evidence="1 10">
        <name>pyridoxal 5'-phosphate</name>
        <dbReference type="ChEBI" id="CHEBI:597326"/>
    </cofactor>
</comment>
<dbReference type="InterPro" id="IPR033939">
    <property type="entry name" value="BCAT_family"/>
</dbReference>
<keyword evidence="5 11" id="KW-0808">Transferase</keyword>
<dbReference type="AlphaFoldDB" id="S5NTJ8"/>
<keyword evidence="6 10" id="KW-0663">Pyridoxal phosphate</keyword>
<evidence type="ECO:0000256" key="2">
    <source>
        <dbReference type="ARBA" id="ARBA00009320"/>
    </source>
</evidence>
<dbReference type="GO" id="GO:0009099">
    <property type="term" value="P:L-valine biosynthetic process"/>
    <property type="evidence" value="ECO:0007669"/>
    <property type="project" value="TreeGrafter"/>
</dbReference>
<comment type="catalytic activity">
    <reaction evidence="11">
        <text>L-leucine + 2-oxoglutarate = 4-methyl-2-oxopentanoate + L-glutamate</text>
        <dbReference type="Rhea" id="RHEA:18321"/>
        <dbReference type="ChEBI" id="CHEBI:16810"/>
        <dbReference type="ChEBI" id="CHEBI:17865"/>
        <dbReference type="ChEBI" id="CHEBI:29985"/>
        <dbReference type="ChEBI" id="CHEBI:57427"/>
        <dbReference type="EC" id="2.6.1.42"/>
    </reaction>
</comment>
<evidence type="ECO:0000256" key="6">
    <source>
        <dbReference type="ARBA" id="ARBA00022898"/>
    </source>
</evidence>
<dbReference type="InterPro" id="IPR043132">
    <property type="entry name" value="BCAT-like_C"/>
</dbReference>
<evidence type="ECO:0000256" key="9">
    <source>
        <dbReference type="RuleBase" id="RU004106"/>
    </source>
</evidence>
<dbReference type="PANTHER" id="PTHR11825:SF44">
    <property type="entry name" value="BRANCHED-CHAIN-AMINO-ACID AMINOTRANSFERASE"/>
    <property type="match status" value="1"/>
</dbReference>
<evidence type="ECO:0000256" key="3">
    <source>
        <dbReference type="ARBA" id="ARBA00022576"/>
    </source>
</evidence>
<dbReference type="InterPro" id="IPR018300">
    <property type="entry name" value="Aminotrans_IV_CS"/>
</dbReference>
<dbReference type="NCBIfam" id="NF009897">
    <property type="entry name" value="PRK13357.1"/>
    <property type="match status" value="1"/>
</dbReference>
<dbReference type="GO" id="GO:0052655">
    <property type="term" value="F:L-valine-2-oxoglutarate transaminase activity"/>
    <property type="evidence" value="ECO:0007669"/>
    <property type="project" value="RHEA"/>
</dbReference>
<evidence type="ECO:0000256" key="8">
    <source>
        <dbReference type="PIRSR" id="PIRSR006468-1"/>
    </source>
</evidence>
<dbReference type="PANTHER" id="PTHR11825">
    <property type="entry name" value="SUBGROUP IIII AMINOTRANSFERASE"/>
    <property type="match status" value="1"/>
</dbReference>
<dbReference type="PIRSF" id="PIRSF006468">
    <property type="entry name" value="BCAT1"/>
    <property type="match status" value="1"/>
</dbReference>
<dbReference type="PROSITE" id="PS00770">
    <property type="entry name" value="AA_TRANSFER_CLASS_4"/>
    <property type="match status" value="1"/>
</dbReference>
<evidence type="ECO:0000256" key="7">
    <source>
        <dbReference type="ARBA" id="ARBA00023304"/>
    </source>
</evidence>
<dbReference type="EMBL" id="KF021984">
    <property type="protein sequence ID" value="AGR65731.1"/>
    <property type="molecule type" value="mRNA"/>
</dbReference>
<evidence type="ECO:0000256" key="1">
    <source>
        <dbReference type="ARBA" id="ARBA00001933"/>
    </source>
</evidence>
<dbReference type="InterPro" id="IPR036038">
    <property type="entry name" value="Aminotransferase-like"/>
</dbReference>
<dbReference type="GeneID" id="135838083"/>
<dbReference type="InterPro" id="IPR043131">
    <property type="entry name" value="BCAT-like_N"/>
</dbReference>
<dbReference type="GO" id="GO:0009098">
    <property type="term" value="P:L-leucine biosynthetic process"/>
    <property type="evidence" value="ECO:0007669"/>
    <property type="project" value="TreeGrafter"/>
</dbReference>
<sequence length="349" mass="39695">MQNGVAKFGTTFTKHMLTIEFDSDKGGWQEPQIGLFKNLSIHPAAKVLHYACETFEGMKAYKGEDGQIRLFRPLLNLNRLNRSNEKVCLPQIDEQLLLRYIAKLVYTDRSYLPSIKDGGFYIRPTVISTDAGLCVDAGKTALLYVILSPVGPYFGLDFQAIRVAAVSNYVRSWPGGTGDLKVGGNYSLVIYVTEQIKKQGCKTTLWLFGEDEKITEAGVMNFFMFFINDEGEKELRTPPLDTTILPGITRRSLLELSREWGEFKVSEDPITFKELRHLLDNNRVLELMGAGTACVVCPIAEILYKDELFKVPTMQQKNPLYRRFYQSLNDIQYGRIAHPWSYAIDPKQF</sequence>
<evidence type="ECO:0000256" key="11">
    <source>
        <dbReference type="RuleBase" id="RU004517"/>
    </source>
</evidence>
<dbReference type="EC" id="2.6.1.42" evidence="11"/>
<evidence type="ECO:0000313" key="12">
    <source>
        <dbReference type="EMBL" id="AGR65731.1"/>
    </source>
</evidence>
<evidence type="ECO:0000256" key="4">
    <source>
        <dbReference type="ARBA" id="ARBA00022605"/>
    </source>
</evidence>
<feature type="modified residue" description="N6-(pyridoxal phosphate)lysine" evidence="8">
    <location>
        <position position="181"/>
    </location>
</feature>
<keyword evidence="4 11" id="KW-0028">Amino-acid biosynthesis</keyword>
<protein>
    <recommendedName>
        <fullName evidence="11">Branched-chain-amino-acid aminotransferase</fullName>
        <ecNumber evidence="11">2.6.1.42</ecNumber>
    </recommendedName>
</protein>
<dbReference type="GO" id="GO:0052654">
    <property type="term" value="F:L-leucine-2-oxoglutarate transaminase activity"/>
    <property type="evidence" value="ECO:0007669"/>
    <property type="project" value="RHEA"/>
</dbReference>